<dbReference type="GO" id="GO:0005524">
    <property type="term" value="F:ATP binding"/>
    <property type="evidence" value="ECO:0007669"/>
    <property type="project" value="UniProtKB-KW"/>
</dbReference>
<dbReference type="CDD" id="cd00082">
    <property type="entry name" value="HisKA"/>
    <property type="match status" value="1"/>
</dbReference>
<dbReference type="SUPFAM" id="SSF55785">
    <property type="entry name" value="PYP-like sensor domain (PAS domain)"/>
    <property type="match status" value="1"/>
</dbReference>
<dbReference type="Proteomes" id="UP000502996">
    <property type="component" value="Chromosome"/>
</dbReference>
<protein>
    <recommendedName>
        <fullName evidence="14">Sensor-like histidine kinase SenX3</fullName>
        <ecNumber evidence="3">2.7.13.3</ecNumber>
    </recommendedName>
</protein>
<evidence type="ECO:0000256" key="1">
    <source>
        <dbReference type="ARBA" id="ARBA00000085"/>
    </source>
</evidence>
<feature type="domain" description="PAS" evidence="17">
    <location>
        <begin position="323"/>
        <end position="363"/>
    </location>
</feature>
<dbReference type="CDD" id="cd00130">
    <property type="entry name" value="PAS"/>
    <property type="match status" value="1"/>
</dbReference>
<evidence type="ECO:0000313" key="18">
    <source>
        <dbReference type="EMBL" id="QIG41694.1"/>
    </source>
</evidence>
<dbReference type="InterPro" id="IPR003661">
    <property type="entry name" value="HisK_dim/P_dom"/>
</dbReference>
<dbReference type="GO" id="GO:0007234">
    <property type="term" value="P:osmosensory signaling via phosphorelay pathway"/>
    <property type="evidence" value="ECO:0007669"/>
    <property type="project" value="TreeGrafter"/>
</dbReference>
<dbReference type="PANTHER" id="PTHR42878:SF7">
    <property type="entry name" value="SENSOR HISTIDINE KINASE GLRK"/>
    <property type="match status" value="1"/>
</dbReference>
<dbReference type="Pfam" id="PF00512">
    <property type="entry name" value="HisKA"/>
    <property type="match status" value="1"/>
</dbReference>
<evidence type="ECO:0000256" key="6">
    <source>
        <dbReference type="ARBA" id="ARBA00022679"/>
    </source>
</evidence>
<keyword evidence="10" id="KW-0067">ATP-binding</keyword>
<keyword evidence="4" id="KW-1003">Cell membrane</keyword>
<dbReference type="GO" id="GO:0000156">
    <property type="term" value="F:phosphorelay response regulator activity"/>
    <property type="evidence" value="ECO:0007669"/>
    <property type="project" value="TreeGrafter"/>
</dbReference>
<dbReference type="PROSITE" id="PS50109">
    <property type="entry name" value="HIS_KIN"/>
    <property type="match status" value="1"/>
</dbReference>
<keyword evidence="6" id="KW-0808">Transferase</keyword>
<name>A0A6G6W8Z2_9ACTN</name>
<dbReference type="Gene3D" id="1.10.287.130">
    <property type="match status" value="1"/>
</dbReference>
<accession>A0A6G6W8Z2</accession>
<evidence type="ECO:0000256" key="8">
    <source>
        <dbReference type="ARBA" id="ARBA00022741"/>
    </source>
</evidence>
<dbReference type="Pfam" id="PF02518">
    <property type="entry name" value="HATPase_c"/>
    <property type="match status" value="1"/>
</dbReference>
<keyword evidence="9" id="KW-0418">Kinase</keyword>
<dbReference type="GO" id="GO:0000155">
    <property type="term" value="F:phosphorelay sensor kinase activity"/>
    <property type="evidence" value="ECO:0007669"/>
    <property type="project" value="InterPro"/>
</dbReference>
<feature type="transmembrane region" description="Helical" evidence="15">
    <location>
        <begin position="92"/>
        <end position="111"/>
    </location>
</feature>
<proteinExistence type="predicted"/>
<dbReference type="Gene3D" id="3.30.565.10">
    <property type="entry name" value="Histidine kinase-like ATPase, C-terminal domain"/>
    <property type="match status" value="1"/>
</dbReference>
<evidence type="ECO:0000256" key="9">
    <source>
        <dbReference type="ARBA" id="ARBA00022777"/>
    </source>
</evidence>
<dbReference type="SMART" id="SM00387">
    <property type="entry name" value="HATPase_c"/>
    <property type="match status" value="1"/>
</dbReference>
<evidence type="ECO:0000256" key="11">
    <source>
        <dbReference type="ARBA" id="ARBA00022989"/>
    </source>
</evidence>
<evidence type="ECO:0000256" key="15">
    <source>
        <dbReference type="SAM" id="Phobius"/>
    </source>
</evidence>
<dbReference type="InterPro" id="IPR005467">
    <property type="entry name" value="His_kinase_dom"/>
</dbReference>
<dbReference type="InterPro" id="IPR050351">
    <property type="entry name" value="BphY/WalK/GraS-like"/>
</dbReference>
<dbReference type="Gene3D" id="3.30.450.20">
    <property type="entry name" value="PAS domain"/>
    <property type="match status" value="1"/>
</dbReference>
<feature type="transmembrane region" description="Helical" evidence="15">
    <location>
        <begin position="289"/>
        <end position="309"/>
    </location>
</feature>
<keyword evidence="13 15" id="KW-0472">Membrane</keyword>
<dbReference type="SMART" id="SM00388">
    <property type="entry name" value="HisKA"/>
    <property type="match status" value="1"/>
</dbReference>
<dbReference type="Pfam" id="PF05231">
    <property type="entry name" value="MASE1"/>
    <property type="match status" value="1"/>
</dbReference>
<evidence type="ECO:0000256" key="5">
    <source>
        <dbReference type="ARBA" id="ARBA00022553"/>
    </source>
</evidence>
<keyword evidence="7 15" id="KW-0812">Transmembrane</keyword>
<dbReference type="GO" id="GO:0005886">
    <property type="term" value="C:plasma membrane"/>
    <property type="evidence" value="ECO:0007669"/>
    <property type="project" value="UniProtKB-SubCell"/>
</dbReference>
<organism evidence="18 19">
    <name type="scientific">Nocardioides anomalus</name>
    <dbReference type="NCBI Taxonomy" id="2712223"/>
    <lineage>
        <taxon>Bacteria</taxon>
        <taxon>Bacillati</taxon>
        <taxon>Actinomycetota</taxon>
        <taxon>Actinomycetes</taxon>
        <taxon>Propionibacteriales</taxon>
        <taxon>Nocardioidaceae</taxon>
        <taxon>Nocardioides</taxon>
    </lineage>
</organism>
<evidence type="ECO:0000256" key="7">
    <source>
        <dbReference type="ARBA" id="ARBA00022692"/>
    </source>
</evidence>
<feature type="transmembrane region" description="Helical" evidence="15">
    <location>
        <begin position="20"/>
        <end position="40"/>
    </location>
</feature>
<dbReference type="EMBL" id="CP049257">
    <property type="protein sequence ID" value="QIG41694.1"/>
    <property type="molecule type" value="Genomic_DNA"/>
</dbReference>
<keyword evidence="19" id="KW-1185">Reference proteome</keyword>
<comment type="catalytic activity">
    <reaction evidence="1">
        <text>ATP + protein L-histidine = ADP + protein N-phospho-L-histidine.</text>
        <dbReference type="EC" id="2.7.13.3"/>
    </reaction>
</comment>
<evidence type="ECO:0000259" key="17">
    <source>
        <dbReference type="PROSITE" id="PS50112"/>
    </source>
</evidence>
<dbReference type="InterPro" id="IPR036890">
    <property type="entry name" value="HATPase_C_sf"/>
</dbReference>
<evidence type="ECO:0000256" key="13">
    <source>
        <dbReference type="ARBA" id="ARBA00023136"/>
    </source>
</evidence>
<dbReference type="SUPFAM" id="SSF47384">
    <property type="entry name" value="Homodimeric domain of signal transducing histidine kinase"/>
    <property type="match status" value="1"/>
</dbReference>
<dbReference type="InterPro" id="IPR004358">
    <property type="entry name" value="Sig_transdc_His_kin-like_C"/>
</dbReference>
<reference evidence="18 19" key="1">
    <citation type="submission" date="2020-02" db="EMBL/GenBank/DDBJ databases">
        <title>Full genome sequence of Nocardioides sp. R-3366.</title>
        <authorList>
            <person name="Im W.-T."/>
        </authorList>
    </citation>
    <scope>NUCLEOTIDE SEQUENCE [LARGE SCALE GENOMIC DNA]</scope>
    <source>
        <strain evidence="18 19">R-3366</strain>
    </source>
</reference>
<feature type="transmembrane region" description="Helical" evidence="15">
    <location>
        <begin position="173"/>
        <end position="192"/>
    </location>
</feature>
<evidence type="ECO:0000256" key="3">
    <source>
        <dbReference type="ARBA" id="ARBA00012438"/>
    </source>
</evidence>
<evidence type="ECO:0000256" key="10">
    <source>
        <dbReference type="ARBA" id="ARBA00022840"/>
    </source>
</evidence>
<feature type="transmembrane region" description="Helical" evidence="15">
    <location>
        <begin position="47"/>
        <end position="63"/>
    </location>
</feature>
<evidence type="ECO:0000259" key="16">
    <source>
        <dbReference type="PROSITE" id="PS50109"/>
    </source>
</evidence>
<dbReference type="GO" id="GO:0030295">
    <property type="term" value="F:protein kinase activator activity"/>
    <property type="evidence" value="ECO:0007669"/>
    <property type="project" value="TreeGrafter"/>
</dbReference>
<dbReference type="RefSeq" id="WP_165228273.1">
    <property type="nucleotide sequence ID" value="NZ_CP049257.1"/>
</dbReference>
<dbReference type="InterPro" id="IPR036097">
    <property type="entry name" value="HisK_dim/P_sf"/>
</dbReference>
<evidence type="ECO:0000256" key="14">
    <source>
        <dbReference type="ARBA" id="ARBA00039401"/>
    </source>
</evidence>
<dbReference type="InterPro" id="IPR007895">
    <property type="entry name" value="MASE1"/>
</dbReference>
<sequence length="694" mass="73378">MDGDSGDTGRATPSPWSHPVLRAAAWGLAFCLAGELGVRLSLPDRPLSLVAPSAGVAVLWFSLSTRRTVPYDVAVLAVVGPVLSARLGLPDALVVFGVLISLAQVGTFVLLMRRWRRDLVPFGGTRREWGLADLGAFLAAAVLSALVVAALSTGSQALAGLPSGDLAAFLVRWGRISSTIVAVASLGLLVAARGWGPGGRSWARLEPARTAEAVALVATTAALYAVCFGWREDLPLSFVLLIGTVWAGIRFSPVAAAAHGLLTGALAVGFTLTGHGVFASAIADPAQRAVVAQLFVLITSMTGLSLSIARAQLARAERLAASRLQLIDQVLREVDDGIVVVRADGEVLVMNPAGRRLMGLAEDLEHVVPAETFLLYEADGSRVTTERAPYLRALRGERVAGEELELRREDGSVLRYLRTDAELLPALDPEAAPRVLVTYHDVTADRLRQDALATFAGHVAHDLRNPLAVVEAWNEILEESFQAGEAVSADEGAAITRRIGGAAVRMRDFIQALLDYTIARDRELKREPVDLVAVASDVAEARSQPVAGAPVPAIRIVGAGCALADAQLLRMVLDNLVANAVKYVAPGVRPDVLVLVEQSHGQVEIRVTDNGIGIPPEHRDRVFSAFHRVAVHAAEGSGLGLGISQRIVERHGGSIAVEDSRVGTVVRVTLPHALPRRALPVHVSYPTGAAPQPA</sequence>
<dbReference type="SUPFAM" id="SSF55874">
    <property type="entry name" value="ATPase domain of HSP90 chaperone/DNA topoisomerase II/histidine kinase"/>
    <property type="match status" value="1"/>
</dbReference>
<keyword evidence="11 15" id="KW-1133">Transmembrane helix</keyword>
<dbReference type="PROSITE" id="PS50112">
    <property type="entry name" value="PAS"/>
    <property type="match status" value="1"/>
</dbReference>
<feature type="transmembrane region" description="Helical" evidence="15">
    <location>
        <begin position="213"/>
        <end position="231"/>
    </location>
</feature>
<dbReference type="PANTHER" id="PTHR42878">
    <property type="entry name" value="TWO-COMPONENT HISTIDINE KINASE"/>
    <property type="match status" value="1"/>
</dbReference>
<feature type="domain" description="Histidine kinase" evidence="16">
    <location>
        <begin position="458"/>
        <end position="674"/>
    </location>
</feature>
<keyword evidence="8" id="KW-0547">Nucleotide-binding</keyword>
<dbReference type="PRINTS" id="PR00344">
    <property type="entry name" value="BCTRLSENSOR"/>
</dbReference>
<feature type="transmembrane region" description="Helical" evidence="15">
    <location>
        <begin position="131"/>
        <end position="153"/>
    </location>
</feature>
<evidence type="ECO:0000313" key="19">
    <source>
        <dbReference type="Proteomes" id="UP000502996"/>
    </source>
</evidence>
<comment type="subcellular location">
    <subcellularLocation>
        <location evidence="2">Cell membrane</location>
        <topology evidence="2">Multi-pass membrane protein</topology>
    </subcellularLocation>
</comment>
<dbReference type="CDD" id="cd00075">
    <property type="entry name" value="HATPase"/>
    <property type="match status" value="1"/>
</dbReference>
<dbReference type="InterPro" id="IPR035965">
    <property type="entry name" value="PAS-like_dom_sf"/>
</dbReference>
<dbReference type="EC" id="2.7.13.3" evidence="3"/>
<keyword evidence="12" id="KW-0902">Two-component regulatory system</keyword>
<keyword evidence="5" id="KW-0597">Phosphoprotein</keyword>
<evidence type="ECO:0000256" key="12">
    <source>
        <dbReference type="ARBA" id="ARBA00023012"/>
    </source>
</evidence>
<dbReference type="KEGG" id="nano:G5V58_01920"/>
<dbReference type="AlphaFoldDB" id="A0A6G6W8Z2"/>
<evidence type="ECO:0000256" key="2">
    <source>
        <dbReference type="ARBA" id="ARBA00004651"/>
    </source>
</evidence>
<feature type="transmembrane region" description="Helical" evidence="15">
    <location>
        <begin position="265"/>
        <end position="283"/>
    </location>
</feature>
<dbReference type="InterPro" id="IPR000014">
    <property type="entry name" value="PAS"/>
</dbReference>
<gene>
    <name evidence="18" type="ORF">G5V58_01920</name>
</gene>
<dbReference type="InterPro" id="IPR003594">
    <property type="entry name" value="HATPase_dom"/>
</dbReference>
<evidence type="ECO:0000256" key="4">
    <source>
        <dbReference type="ARBA" id="ARBA00022475"/>
    </source>
</evidence>